<keyword evidence="5" id="KW-0547">Nucleotide-binding</keyword>
<evidence type="ECO:0000256" key="4">
    <source>
        <dbReference type="ARBA" id="ARBA00022695"/>
    </source>
</evidence>
<evidence type="ECO:0000259" key="10">
    <source>
        <dbReference type="PROSITE" id="PS50522"/>
    </source>
</evidence>
<evidence type="ECO:0000256" key="9">
    <source>
        <dbReference type="PIRSR" id="PIRSR605093-1"/>
    </source>
</evidence>
<evidence type="ECO:0000256" key="8">
    <source>
        <dbReference type="ARBA" id="ARBA00048744"/>
    </source>
</evidence>
<protein>
    <recommendedName>
        <fullName evidence="1">RNA-directed RNA polymerase</fullName>
        <ecNumber evidence="1">2.7.7.48</ecNumber>
    </recommendedName>
    <alternativeName>
        <fullName evidence="7">RNA replicase beta chain</fullName>
    </alternativeName>
</protein>
<dbReference type="RefSeq" id="YP_010771142.1">
    <property type="nucleotide sequence ID" value="NC_074499.1"/>
</dbReference>
<keyword evidence="3" id="KW-0808">Transferase</keyword>
<comment type="catalytic activity">
    <reaction evidence="8">
        <text>RNA(n) + a ribonucleoside 5'-triphosphate = RNA(n+1) + diphosphate</text>
        <dbReference type="Rhea" id="RHEA:21248"/>
        <dbReference type="Rhea" id="RHEA-COMP:14527"/>
        <dbReference type="Rhea" id="RHEA-COMP:17342"/>
        <dbReference type="ChEBI" id="CHEBI:33019"/>
        <dbReference type="ChEBI" id="CHEBI:61557"/>
        <dbReference type="ChEBI" id="CHEBI:140395"/>
        <dbReference type="EC" id="2.7.7.48"/>
    </reaction>
</comment>
<dbReference type="KEGG" id="vg:80400789"/>
<dbReference type="GO" id="GO:0046872">
    <property type="term" value="F:metal ion binding"/>
    <property type="evidence" value="ECO:0007669"/>
    <property type="project" value="UniProtKB-KW"/>
</dbReference>
<evidence type="ECO:0000256" key="7">
    <source>
        <dbReference type="ARBA" id="ARBA00030248"/>
    </source>
</evidence>
<gene>
    <name evidence="11" type="primary">SRR7976325_23_3</name>
</gene>
<keyword evidence="9" id="KW-0460">Magnesium</keyword>
<feature type="binding site" evidence="9">
    <location>
        <position position="388"/>
    </location>
    <ligand>
        <name>Mg(2+)</name>
        <dbReference type="ChEBI" id="CHEBI:18420"/>
        <label>2</label>
    </ligand>
</feature>
<dbReference type="PROSITE" id="PS50522">
    <property type="entry name" value="RDRP_PHAGE"/>
    <property type="match status" value="1"/>
</dbReference>
<dbReference type="GO" id="GO:0000166">
    <property type="term" value="F:nucleotide binding"/>
    <property type="evidence" value="ECO:0007669"/>
    <property type="project" value="UniProtKB-KW"/>
</dbReference>
<reference evidence="11" key="1">
    <citation type="submission" date="2020-09" db="EMBL/GenBank/DDBJ databases">
        <title>Leviviricetes taxonomy.</title>
        <authorList>
            <person name="Stockdale S.R."/>
            <person name="Callanan J."/>
            <person name="Adriaenssens E.M."/>
            <person name="Kuhn J.H."/>
            <person name="Rumnieks J."/>
            <person name="Shkoporov A."/>
            <person name="Draper L.A."/>
            <person name="Ross P."/>
            <person name="Hill C."/>
        </authorList>
    </citation>
    <scope>NUCLEOTIDE SEQUENCE</scope>
</reference>
<keyword evidence="2 11" id="KW-0696">RNA-directed RNA polymerase</keyword>
<keyword evidence="12" id="KW-1185">Reference proteome</keyword>
<evidence type="ECO:0000256" key="3">
    <source>
        <dbReference type="ARBA" id="ARBA00022679"/>
    </source>
</evidence>
<dbReference type="GO" id="GO:0003968">
    <property type="term" value="F:RNA-directed RNA polymerase activity"/>
    <property type="evidence" value="ECO:0007669"/>
    <property type="project" value="UniProtKB-KW"/>
</dbReference>
<evidence type="ECO:0000256" key="6">
    <source>
        <dbReference type="ARBA" id="ARBA00022953"/>
    </source>
</evidence>
<evidence type="ECO:0000256" key="2">
    <source>
        <dbReference type="ARBA" id="ARBA00022484"/>
    </source>
</evidence>
<dbReference type="EC" id="2.7.7.48" evidence="1"/>
<proteinExistence type="predicted"/>
<dbReference type="InterPro" id="IPR007096">
    <property type="entry name" value="RNA-dir_Rpol_cat_phage"/>
</dbReference>
<dbReference type="EMBL" id="BK013747">
    <property type="protein sequence ID" value="DAD51190.1"/>
    <property type="molecule type" value="Genomic_RNA"/>
</dbReference>
<feature type="binding site" evidence="9">
    <location>
        <position position="291"/>
    </location>
    <ligand>
        <name>Mg(2+)</name>
        <dbReference type="ChEBI" id="CHEBI:18420"/>
        <label>2</label>
    </ligand>
</feature>
<dbReference type="Pfam" id="PF03431">
    <property type="entry name" value="RNA_replicase_B"/>
    <property type="match status" value="1"/>
</dbReference>
<dbReference type="Proteomes" id="UP000682286">
    <property type="component" value="Segment"/>
</dbReference>
<dbReference type="InterPro" id="IPR005093">
    <property type="entry name" value="RNArep_beta"/>
</dbReference>
<accession>A0A8S5KZQ4</accession>
<evidence type="ECO:0000313" key="11">
    <source>
        <dbReference type="EMBL" id="DAD51190.1"/>
    </source>
</evidence>
<feature type="domain" description="RdRp catalytic" evidence="10">
    <location>
        <begin position="276"/>
        <end position="419"/>
    </location>
</feature>
<comment type="cofactor">
    <cofactor evidence="9">
        <name>Mg(2+)</name>
        <dbReference type="ChEBI" id="CHEBI:18420"/>
    </cofactor>
    <text evidence="9">Binds 2 Mg(2+) per subunit.</text>
</comment>
<keyword evidence="4" id="KW-0548">Nucleotidyltransferase</keyword>
<evidence type="ECO:0000256" key="1">
    <source>
        <dbReference type="ARBA" id="ARBA00012494"/>
    </source>
</evidence>
<name>A0A8S5KZQ4_9VIRU</name>
<keyword evidence="6" id="KW-0693">Viral RNA replication</keyword>
<feature type="binding site" evidence="9">
    <location>
        <position position="387"/>
    </location>
    <ligand>
        <name>Mg(2+)</name>
        <dbReference type="ChEBI" id="CHEBI:18420"/>
        <label>2</label>
    </ligand>
</feature>
<sequence length="576" mass="64801">MKSHELHRAVLIDVYRSVGLSHDRDVQRLVKRASSEGRHFLDITLPTLDDFLLEGLSKGSLPSITGWAMKRCKPKFLFPLWDRVFDDAGVVLSEPCTDSIRGIRQISRLSKKVFEVCSTSNVESAISKFIELDASLADSEYFSTLPDIAFILFKDVIHGVSEEAIVENVQHGPGAVAEGLDSVSKFDFPSVSPEIESVFGPEVFRPFWGWGLQEPPKTAVVPARLHAAPKTAVKPRLISIEPVYNQYIQQGIHSILKRGIGRMAICQYDSASPNWELARQGSIDGTLSTIDLSDASDRVSLSLFEHVFSRFPRFVAYCKASRSATVDTGHGVINLRKFASMGSTVTFPVEALVFTAILVMSVMECDGLGLSSVRAIARRPGLRVYGDDIIVPTIYCPKLFENLERFGLKVNQNKSFFSGSFRESCGMDYYKGIQVQPVYQRKHLPQNRHHVEEIISLSSFRDRFLGIYGEGAVTSLVDDLLNRVLGYYPWHSDPPRSNSVSRRGKSKTRWNRDLQRHETLVWVQSSKRRLTRASDYAKLFASLSYVGSDEPPDLDRVTHGARPYAAKLKRRWVEEY</sequence>
<evidence type="ECO:0000313" key="12">
    <source>
        <dbReference type="Proteomes" id="UP000682286"/>
    </source>
</evidence>
<evidence type="ECO:0000256" key="5">
    <source>
        <dbReference type="ARBA" id="ARBA00022741"/>
    </source>
</evidence>
<keyword evidence="9" id="KW-0479">Metal-binding</keyword>
<organism evidence="11 12">
    <name type="scientific">ssRNA phage SRR7976325_23</name>
    <dbReference type="NCBI Taxonomy" id="2786711"/>
    <lineage>
        <taxon>Viruses</taxon>
        <taxon>Riboviria</taxon>
        <taxon>Orthornavirae</taxon>
        <taxon>Lenarviricota</taxon>
        <taxon>Leviviricetes</taxon>
        <taxon>Timlovirales</taxon>
        <taxon>Steitzviridae</taxon>
        <taxon>Tamanovirus</taxon>
        <taxon>Tamanovirus pelenecus</taxon>
    </lineage>
</organism>
<dbReference type="GO" id="GO:0039694">
    <property type="term" value="P:viral RNA genome replication"/>
    <property type="evidence" value="ECO:0007669"/>
    <property type="project" value="InterPro"/>
</dbReference>
<dbReference type="GeneID" id="80400789"/>